<evidence type="ECO:0000313" key="3">
    <source>
        <dbReference type="WBParaSite" id="ACRNAN_scaffold8545.g7268.t1"/>
    </source>
</evidence>
<keyword evidence="1" id="KW-0732">Signal</keyword>
<keyword evidence="2" id="KW-1185">Reference proteome</keyword>
<sequence>MRAQLMSLAIFSLTLLLIYAQEQEKYESVDCFGPECHDILRQKSNPIRDVVATCSGYKCANVMIEYTRRKRSSFGDVKNGCSGTFCSNNQVEIQRGKRSPFGNVENQCSGTFCSNNGFLAKIKNFLKGIF</sequence>
<organism evidence="2 3">
    <name type="scientific">Acrobeloides nanus</name>
    <dbReference type="NCBI Taxonomy" id="290746"/>
    <lineage>
        <taxon>Eukaryota</taxon>
        <taxon>Metazoa</taxon>
        <taxon>Ecdysozoa</taxon>
        <taxon>Nematoda</taxon>
        <taxon>Chromadorea</taxon>
        <taxon>Rhabditida</taxon>
        <taxon>Tylenchina</taxon>
        <taxon>Cephalobomorpha</taxon>
        <taxon>Cephaloboidea</taxon>
        <taxon>Cephalobidae</taxon>
        <taxon>Acrobeloides</taxon>
    </lineage>
</organism>
<proteinExistence type="predicted"/>
<reference evidence="3" key="1">
    <citation type="submission" date="2022-11" db="UniProtKB">
        <authorList>
            <consortium name="WormBaseParasite"/>
        </authorList>
    </citation>
    <scope>IDENTIFICATION</scope>
</reference>
<name>A0A914EIE9_9BILA</name>
<dbReference type="Proteomes" id="UP000887540">
    <property type="component" value="Unplaced"/>
</dbReference>
<evidence type="ECO:0000313" key="2">
    <source>
        <dbReference type="Proteomes" id="UP000887540"/>
    </source>
</evidence>
<accession>A0A914EIE9</accession>
<protein>
    <submittedName>
        <fullName evidence="3">Uncharacterized protein</fullName>
    </submittedName>
</protein>
<dbReference type="WBParaSite" id="ACRNAN_scaffold8545.g7268.t1">
    <property type="protein sequence ID" value="ACRNAN_scaffold8545.g7268.t1"/>
    <property type="gene ID" value="ACRNAN_scaffold8545.g7268"/>
</dbReference>
<evidence type="ECO:0000256" key="1">
    <source>
        <dbReference type="SAM" id="SignalP"/>
    </source>
</evidence>
<feature type="signal peptide" evidence="1">
    <location>
        <begin position="1"/>
        <end position="20"/>
    </location>
</feature>
<dbReference type="AlphaFoldDB" id="A0A914EIE9"/>
<feature type="chain" id="PRO_5036995456" evidence="1">
    <location>
        <begin position="21"/>
        <end position="130"/>
    </location>
</feature>